<keyword evidence="5" id="KW-1185">Reference proteome</keyword>
<feature type="domain" description="DUF4114" evidence="2">
    <location>
        <begin position="306"/>
        <end position="388"/>
    </location>
</feature>
<dbReference type="Pfam" id="PF13448">
    <property type="entry name" value="DUF4114"/>
    <property type="match status" value="1"/>
</dbReference>
<dbReference type="PROSITE" id="PS51257">
    <property type="entry name" value="PROKAR_LIPOPROTEIN"/>
    <property type="match status" value="1"/>
</dbReference>
<evidence type="ECO:0000259" key="3">
    <source>
        <dbReference type="Pfam" id="PF16130"/>
    </source>
</evidence>
<dbReference type="InterPro" id="IPR031025">
    <property type="entry name" value="LruC_dom"/>
</dbReference>
<organism evidence="4 5">
    <name type="scientific">Mucilaginibacter defluvii</name>
    <dbReference type="NCBI Taxonomy" id="1196019"/>
    <lineage>
        <taxon>Bacteria</taxon>
        <taxon>Pseudomonadati</taxon>
        <taxon>Bacteroidota</taxon>
        <taxon>Sphingobacteriia</taxon>
        <taxon>Sphingobacteriales</taxon>
        <taxon>Sphingobacteriaceae</taxon>
        <taxon>Mucilaginibacter</taxon>
    </lineage>
</organism>
<dbReference type="NCBIfam" id="TIGR04456">
    <property type="entry name" value="LruC_dom"/>
    <property type="match status" value="1"/>
</dbReference>
<proteinExistence type="predicted"/>
<feature type="compositionally biased region" description="Acidic residues" evidence="1">
    <location>
        <begin position="407"/>
        <end position="419"/>
    </location>
</feature>
<evidence type="ECO:0000259" key="2">
    <source>
        <dbReference type="Pfam" id="PF13448"/>
    </source>
</evidence>
<feature type="domain" description="DUF4842" evidence="3">
    <location>
        <begin position="473"/>
        <end position="680"/>
    </location>
</feature>
<evidence type="ECO:0000313" key="4">
    <source>
        <dbReference type="EMBL" id="GAA4931137.1"/>
    </source>
</evidence>
<protein>
    <recommendedName>
        <fullName evidence="6">LruC domain-containing protein</fullName>
    </recommendedName>
</protein>
<dbReference type="Pfam" id="PF16130">
    <property type="entry name" value="DUF4842"/>
    <property type="match status" value="1"/>
</dbReference>
<dbReference type="EMBL" id="BAABJI010000004">
    <property type="protein sequence ID" value="GAA4931137.1"/>
    <property type="molecule type" value="Genomic_DNA"/>
</dbReference>
<dbReference type="InterPro" id="IPR032295">
    <property type="entry name" value="DUF4842"/>
</dbReference>
<feature type="compositionally biased region" description="Basic and acidic residues" evidence="1">
    <location>
        <begin position="420"/>
        <end position="429"/>
    </location>
</feature>
<sequence>MKKLFTLLLAGGVAGMVSCKKDSFKEGENASATPGSKAAAGFNYQTSKNVNVNISLLTNTDEAVAGAKVKLYETIGDSTVAIYTGITDNAGKLQAKVNVASATTQLIVDPEYVGLQHNVVAKLSGTNANVIIGGKAGFGGDVVAEKINYSNRKVFALGARATNTQFVYPAPYTSANDGIYNDNNYPLYLGVLKNLDPEREVVSAKMLKYVNNSLPEYQNVAKHHPEYLQSSAPSVIRVIKKTDVTITFVAEGASYQNTLAYYTYPTSNPPKTANDLAKATFIFPNASAAGTGGALMPGHKIKLGTFEAGTSIGFIVLRNSWTGSNIQTDVEKFYSHDAFNSESNANLKRHNVVLRDEENDNFIIGFEDINRTETDCDNDFNDIVFYARSSVADGIDDSNVPPVDQNNDSDGDGVPDDKDEYPNDPDRAYNDYYPTDTKFAQFGFEDNWPVKGDYDMNDLVINYRYKFVLNAQNKVVDLVTTFIPLAAGSSFKNGFGMQLPVSASKVKSVSGQIITSNYVTFASNGVEAGQANAVIIPFDHQDAVLKYPDMSYFVNTEPDKAKVNGKNINVALNFTSPLDRSELSVSEFNPFLIANLKRGIEVHLPGYKPTDKADKTLLGTNDDNSKPGENRYYLSADNLPWAISYKYSTRYPIERTDIREAYNHFAEWAASGGTLYPDWYAHWKPGYANRSLLYLK</sequence>
<dbReference type="Proteomes" id="UP001501436">
    <property type="component" value="Unassembled WGS sequence"/>
</dbReference>
<reference evidence="5" key="1">
    <citation type="journal article" date="2019" name="Int. J. Syst. Evol. Microbiol.">
        <title>The Global Catalogue of Microorganisms (GCM) 10K type strain sequencing project: providing services to taxonomists for standard genome sequencing and annotation.</title>
        <authorList>
            <consortium name="The Broad Institute Genomics Platform"/>
            <consortium name="The Broad Institute Genome Sequencing Center for Infectious Disease"/>
            <person name="Wu L."/>
            <person name="Ma J."/>
        </authorList>
    </citation>
    <scope>NUCLEOTIDE SEQUENCE [LARGE SCALE GENOMIC DNA]</scope>
    <source>
        <strain evidence="5">JCM 18283</strain>
    </source>
</reference>
<name>A0ABP9G8T8_9SPHI</name>
<dbReference type="InterPro" id="IPR025193">
    <property type="entry name" value="DUF4114"/>
</dbReference>
<evidence type="ECO:0008006" key="6">
    <source>
        <dbReference type="Google" id="ProtNLM"/>
    </source>
</evidence>
<evidence type="ECO:0000256" key="1">
    <source>
        <dbReference type="SAM" id="MobiDB-lite"/>
    </source>
</evidence>
<evidence type="ECO:0000313" key="5">
    <source>
        <dbReference type="Proteomes" id="UP001501436"/>
    </source>
</evidence>
<dbReference type="RefSeq" id="WP_345334302.1">
    <property type="nucleotide sequence ID" value="NZ_BAABJI010000004.1"/>
</dbReference>
<feature type="region of interest" description="Disordered" evidence="1">
    <location>
        <begin position="395"/>
        <end position="429"/>
    </location>
</feature>
<accession>A0ABP9G8T8</accession>
<comment type="caution">
    <text evidence="4">The sequence shown here is derived from an EMBL/GenBank/DDBJ whole genome shotgun (WGS) entry which is preliminary data.</text>
</comment>
<gene>
    <name evidence="4" type="ORF">GCM10023313_40060</name>
</gene>